<dbReference type="EMBL" id="JANBUH010000080">
    <property type="protein sequence ID" value="KAJ2755055.1"/>
    <property type="molecule type" value="Genomic_DNA"/>
</dbReference>
<evidence type="ECO:0000313" key="2">
    <source>
        <dbReference type="EMBL" id="KAJ2755055.1"/>
    </source>
</evidence>
<gene>
    <name evidence="2" type="ORF">GGI19_001946</name>
</gene>
<feature type="compositionally biased region" description="Acidic residues" evidence="1">
    <location>
        <begin position="35"/>
        <end position="45"/>
    </location>
</feature>
<sequence>MERSDGIRGYVSSGNDSDGEDDNDYVYMTSITGDTSDDGDSSEDSEGGRELVSETAALAGEILSGGTQPPDSNEAALASSVASIAHFIYGTGSAMTCAMYARHMAKSEQIPRMIPLSCTEAESLVALIRSMRPAAEPVSEDSVFCVVC</sequence>
<comment type="caution">
    <text evidence="2">The sequence shown here is derived from an EMBL/GenBank/DDBJ whole genome shotgun (WGS) entry which is preliminary data.</text>
</comment>
<dbReference type="OrthoDB" id="66726at2759"/>
<evidence type="ECO:0000256" key="1">
    <source>
        <dbReference type="SAM" id="MobiDB-lite"/>
    </source>
</evidence>
<organism evidence="2 3">
    <name type="scientific">Coemansia pectinata</name>
    <dbReference type="NCBI Taxonomy" id="1052879"/>
    <lineage>
        <taxon>Eukaryota</taxon>
        <taxon>Fungi</taxon>
        <taxon>Fungi incertae sedis</taxon>
        <taxon>Zoopagomycota</taxon>
        <taxon>Kickxellomycotina</taxon>
        <taxon>Kickxellomycetes</taxon>
        <taxon>Kickxellales</taxon>
        <taxon>Kickxellaceae</taxon>
        <taxon>Coemansia</taxon>
    </lineage>
</organism>
<evidence type="ECO:0000313" key="3">
    <source>
        <dbReference type="Proteomes" id="UP001140011"/>
    </source>
</evidence>
<accession>A0A9W8LCC5</accession>
<feature type="region of interest" description="Disordered" evidence="1">
    <location>
        <begin position="1"/>
        <end position="53"/>
    </location>
</feature>
<dbReference type="AlphaFoldDB" id="A0A9W8LCC5"/>
<dbReference type="Proteomes" id="UP001140011">
    <property type="component" value="Unassembled WGS sequence"/>
</dbReference>
<keyword evidence="3" id="KW-1185">Reference proteome</keyword>
<protein>
    <submittedName>
        <fullName evidence="2">Uncharacterized protein</fullName>
    </submittedName>
</protein>
<reference evidence="2" key="1">
    <citation type="submission" date="2022-07" db="EMBL/GenBank/DDBJ databases">
        <title>Phylogenomic reconstructions and comparative analyses of Kickxellomycotina fungi.</title>
        <authorList>
            <person name="Reynolds N.K."/>
            <person name="Stajich J.E."/>
            <person name="Barry K."/>
            <person name="Grigoriev I.V."/>
            <person name="Crous P."/>
            <person name="Smith M.E."/>
        </authorList>
    </citation>
    <scope>NUCLEOTIDE SEQUENCE</scope>
    <source>
        <strain evidence="2">BCRC 34297</strain>
    </source>
</reference>
<name>A0A9W8LCC5_9FUNG</name>
<proteinExistence type="predicted"/>